<name>A0A0F4NK65_9VIBR</name>
<protein>
    <recommendedName>
        <fullName evidence="3">DUF4442 domain-containing protein</fullName>
    </recommendedName>
</protein>
<comment type="caution">
    <text evidence="1">The sequence shown here is derived from an EMBL/GenBank/DDBJ whole genome shotgun (WGS) entry which is preliminary data.</text>
</comment>
<dbReference type="RefSeq" id="WP_045956285.1">
    <property type="nucleotide sequence ID" value="NZ_JXXV01000024.1"/>
</dbReference>
<dbReference type="OrthoDB" id="9813017at2"/>
<gene>
    <name evidence="1" type="ORF">TW81_13650</name>
</gene>
<dbReference type="InterPro" id="IPR027961">
    <property type="entry name" value="DUF4442"/>
</dbReference>
<accession>A0A0F4NK65</accession>
<reference evidence="1 2" key="1">
    <citation type="journal article" date="2015" name="BMC Genomics">
        <title>Genome mining reveals unlocked bioactive potential of marine Gram-negative bacteria.</title>
        <authorList>
            <person name="Machado H."/>
            <person name="Sonnenschein E.C."/>
            <person name="Melchiorsen J."/>
            <person name="Gram L."/>
        </authorList>
    </citation>
    <scope>NUCLEOTIDE SEQUENCE [LARGE SCALE GENOMIC DNA]</scope>
    <source>
        <strain evidence="1 2">S2757</strain>
    </source>
</reference>
<dbReference type="Proteomes" id="UP000033673">
    <property type="component" value="Unassembled WGS sequence"/>
</dbReference>
<organism evidence="1 2">
    <name type="scientific">Vibrio galatheae</name>
    <dbReference type="NCBI Taxonomy" id="579748"/>
    <lineage>
        <taxon>Bacteria</taxon>
        <taxon>Pseudomonadati</taxon>
        <taxon>Pseudomonadota</taxon>
        <taxon>Gammaproteobacteria</taxon>
        <taxon>Vibrionales</taxon>
        <taxon>Vibrionaceae</taxon>
        <taxon>Vibrio</taxon>
    </lineage>
</organism>
<evidence type="ECO:0000313" key="1">
    <source>
        <dbReference type="EMBL" id="KJY82451.1"/>
    </source>
</evidence>
<dbReference type="STRING" id="579748.TW81_13650"/>
<dbReference type="AlphaFoldDB" id="A0A0F4NK65"/>
<keyword evidence="2" id="KW-1185">Reference proteome</keyword>
<dbReference type="Pfam" id="PF14539">
    <property type="entry name" value="DUF4442"/>
    <property type="match status" value="1"/>
</dbReference>
<proteinExistence type="predicted"/>
<evidence type="ECO:0008006" key="3">
    <source>
        <dbReference type="Google" id="ProtNLM"/>
    </source>
</evidence>
<dbReference type="Gene3D" id="3.10.129.10">
    <property type="entry name" value="Hotdog Thioesterase"/>
    <property type="match status" value="1"/>
</dbReference>
<dbReference type="InterPro" id="IPR029069">
    <property type="entry name" value="HotDog_dom_sf"/>
</dbReference>
<dbReference type="SUPFAM" id="SSF54637">
    <property type="entry name" value="Thioesterase/thiol ester dehydrase-isomerase"/>
    <property type="match status" value="1"/>
</dbReference>
<dbReference type="PATRIC" id="fig|579748.3.peg.2823"/>
<sequence>MLSALSKANFYLNYFGFFKVPFIWLARPKILQLNSERVEVKIPLKRRTKNHLNSMYFGVLAVGADVAGGFMAMSKAQESGRKVSLAFKAVEGQFLKRPEADVHFVCEDGKLIDEMLAETFQTGERVNKAVKITAICPSLHGDEPMAEFYLTLSLKQMGG</sequence>
<evidence type="ECO:0000313" key="2">
    <source>
        <dbReference type="Proteomes" id="UP000033673"/>
    </source>
</evidence>
<dbReference type="EMBL" id="JXXV01000024">
    <property type="protein sequence ID" value="KJY82451.1"/>
    <property type="molecule type" value="Genomic_DNA"/>
</dbReference>